<evidence type="ECO:0000256" key="1">
    <source>
        <dbReference type="ARBA" id="ARBA00004370"/>
    </source>
</evidence>
<protein>
    <submittedName>
        <fullName evidence="8">Atrial natriuretic peptide receptor 1</fullName>
    </submittedName>
</protein>
<feature type="signal peptide" evidence="5">
    <location>
        <begin position="1"/>
        <end position="21"/>
    </location>
</feature>
<evidence type="ECO:0000256" key="4">
    <source>
        <dbReference type="ARBA" id="ARBA00023136"/>
    </source>
</evidence>
<accession>A0A6I9WVL1</accession>
<dbReference type="GO" id="GO:0017046">
    <property type="term" value="F:peptide hormone binding"/>
    <property type="evidence" value="ECO:0007669"/>
    <property type="project" value="TreeGrafter"/>
</dbReference>
<dbReference type="KEGG" id="pbar:105433192"/>
<keyword evidence="3" id="KW-1133">Transmembrane helix</keyword>
<keyword evidence="4" id="KW-0472">Membrane</keyword>
<keyword evidence="5" id="KW-0732">Signal</keyword>
<name>A0A6I9WVL1_9HYME</name>
<dbReference type="InterPro" id="IPR052612">
    <property type="entry name" value="ANP_Clearance_Receptor"/>
</dbReference>
<dbReference type="GeneID" id="105433192"/>
<dbReference type="OrthoDB" id="302535at2759"/>
<dbReference type="SUPFAM" id="SSF53822">
    <property type="entry name" value="Periplasmic binding protein-like I"/>
    <property type="match status" value="1"/>
</dbReference>
<feature type="domain" description="Receptor ligand binding region" evidence="6">
    <location>
        <begin position="72"/>
        <end position="236"/>
    </location>
</feature>
<dbReference type="PANTHER" id="PTHR44755">
    <property type="entry name" value="NATRIURETIC PEPTIDE RECEPTOR 3-RELATED"/>
    <property type="match status" value="1"/>
</dbReference>
<dbReference type="GO" id="GO:0007165">
    <property type="term" value="P:signal transduction"/>
    <property type="evidence" value="ECO:0007669"/>
    <property type="project" value="TreeGrafter"/>
</dbReference>
<evidence type="ECO:0000313" key="8">
    <source>
        <dbReference type="RefSeq" id="XP_011646665.1"/>
    </source>
</evidence>
<dbReference type="AlphaFoldDB" id="A0A6I9WVL1"/>
<gene>
    <name evidence="8" type="primary">LOC105433192</name>
</gene>
<sequence length="262" mass="29667">MDSRKIVIVLTILWLIHRTEGQITCREVQLHRDCTTLCSNDTSRDDGTSCELRIAVLLPADPKYDISLPKVLPVLELAEYEARSRDLLPRWLRLNLLARDDSCDATYAQIGAIDSFSDCVHLFLGPACDYCVAVVGRMVKFLGTPLITTGGFTFDFTEKKTECKDEYFMTTRIGNVASRDIAKFFIAIMDRYEWRKVHLVYAASGQSQINGKHTCHLMMKSMVEFIKKEHNITFAAFDVETTTLSDYPEALKDHIGTSYGGE</sequence>
<evidence type="ECO:0000256" key="3">
    <source>
        <dbReference type="ARBA" id="ARBA00022989"/>
    </source>
</evidence>
<evidence type="ECO:0000259" key="6">
    <source>
        <dbReference type="Pfam" id="PF01094"/>
    </source>
</evidence>
<keyword evidence="8" id="KW-0675">Receptor</keyword>
<keyword evidence="7" id="KW-1185">Reference proteome</keyword>
<dbReference type="RefSeq" id="XP_011646665.1">
    <property type="nucleotide sequence ID" value="XM_011648363.1"/>
</dbReference>
<dbReference type="InterPro" id="IPR001828">
    <property type="entry name" value="ANF_lig-bd_rcpt"/>
</dbReference>
<dbReference type="Gene3D" id="3.40.50.2300">
    <property type="match status" value="1"/>
</dbReference>
<reference evidence="8" key="1">
    <citation type="submission" date="2025-08" db="UniProtKB">
        <authorList>
            <consortium name="RefSeq"/>
        </authorList>
    </citation>
    <scope>IDENTIFICATION</scope>
</reference>
<comment type="subcellular location">
    <subcellularLocation>
        <location evidence="1">Membrane</location>
    </subcellularLocation>
</comment>
<evidence type="ECO:0000256" key="2">
    <source>
        <dbReference type="ARBA" id="ARBA00022692"/>
    </source>
</evidence>
<dbReference type="Pfam" id="PF01094">
    <property type="entry name" value="ANF_receptor"/>
    <property type="match status" value="1"/>
</dbReference>
<feature type="chain" id="PRO_5027038180" evidence="5">
    <location>
        <begin position="22"/>
        <end position="262"/>
    </location>
</feature>
<organism evidence="7 8">
    <name type="scientific">Pogonomyrmex barbatus</name>
    <name type="common">red harvester ant</name>
    <dbReference type="NCBI Taxonomy" id="144034"/>
    <lineage>
        <taxon>Eukaryota</taxon>
        <taxon>Metazoa</taxon>
        <taxon>Ecdysozoa</taxon>
        <taxon>Arthropoda</taxon>
        <taxon>Hexapoda</taxon>
        <taxon>Insecta</taxon>
        <taxon>Pterygota</taxon>
        <taxon>Neoptera</taxon>
        <taxon>Endopterygota</taxon>
        <taxon>Hymenoptera</taxon>
        <taxon>Apocrita</taxon>
        <taxon>Aculeata</taxon>
        <taxon>Formicoidea</taxon>
        <taxon>Formicidae</taxon>
        <taxon>Myrmicinae</taxon>
        <taxon>Pogonomyrmex</taxon>
    </lineage>
</organism>
<evidence type="ECO:0000313" key="7">
    <source>
        <dbReference type="Proteomes" id="UP000504615"/>
    </source>
</evidence>
<proteinExistence type="predicted"/>
<evidence type="ECO:0000256" key="5">
    <source>
        <dbReference type="SAM" id="SignalP"/>
    </source>
</evidence>
<dbReference type="PANTHER" id="PTHR44755:SF11">
    <property type="entry name" value="ATRIAL NATRIURETIC PEPTIDE RECEPTOR 3 ISOFORM X1"/>
    <property type="match status" value="1"/>
</dbReference>
<dbReference type="InterPro" id="IPR028082">
    <property type="entry name" value="Peripla_BP_I"/>
</dbReference>
<dbReference type="Proteomes" id="UP000504615">
    <property type="component" value="Unplaced"/>
</dbReference>
<dbReference type="GO" id="GO:0016020">
    <property type="term" value="C:membrane"/>
    <property type="evidence" value="ECO:0007669"/>
    <property type="project" value="UniProtKB-SubCell"/>
</dbReference>
<keyword evidence="2" id="KW-0812">Transmembrane</keyword>
<dbReference type="GO" id="GO:0038023">
    <property type="term" value="F:signaling receptor activity"/>
    <property type="evidence" value="ECO:0007669"/>
    <property type="project" value="TreeGrafter"/>
</dbReference>